<feature type="transmembrane region" description="Helical" evidence="7">
    <location>
        <begin position="212"/>
        <end position="230"/>
    </location>
</feature>
<evidence type="ECO:0000256" key="7">
    <source>
        <dbReference type="SAM" id="Phobius"/>
    </source>
</evidence>
<dbReference type="Gene3D" id="1.20.1540.10">
    <property type="entry name" value="Rhomboid-like"/>
    <property type="match status" value="1"/>
</dbReference>
<evidence type="ECO:0000256" key="4">
    <source>
        <dbReference type="ARBA" id="ARBA00022801"/>
    </source>
</evidence>
<dbReference type="Pfam" id="PF01694">
    <property type="entry name" value="Rhomboid"/>
    <property type="match status" value="1"/>
</dbReference>
<feature type="transmembrane region" description="Helical" evidence="7">
    <location>
        <begin position="130"/>
        <end position="151"/>
    </location>
</feature>
<dbReference type="KEGG" id="acry:AC20117_07425"/>
<evidence type="ECO:0000259" key="8">
    <source>
        <dbReference type="Pfam" id="PF01694"/>
    </source>
</evidence>
<dbReference type="InterPro" id="IPR022764">
    <property type="entry name" value="Peptidase_S54_rhomboid_dom"/>
</dbReference>
<dbReference type="STRING" id="37928.SAMN04489742_1991"/>
<keyword evidence="6 7" id="KW-0472">Membrane</keyword>
<reference evidence="9 10" key="1">
    <citation type="submission" date="2016-10" db="EMBL/GenBank/DDBJ databases">
        <authorList>
            <person name="de Groot N.N."/>
        </authorList>
    </citation>
    <scope>NUCLEOTIDE SEQUENCE [LARGE SCALE GENOMIC DNA]</scope>
    <source>
        <strain evidence="9 10">DSM 20117</strain>
    </source>
</reference>
<gene>
    <name evidence="9" type="ORF">SAMN04489742_1991</name>
</gene>
<keyword evidence="10" id="KW-1185">Reference proteome</keyword>
<proteinExistence type="inferred from homology"/>
<comment type="subcellular location">
    <subcellularLocation>
        <location evidence="1">Membrane</location>
        <topology evidence="1">Multi-pass membrane protein</topology>
    </subcellularLocation>
</comment>
<keyword evidence="5 7" id="KW-1133">Transmembrane helix</keyword>
<dbReference type="PANTHER" id="PTHR43731">
    <property type="entry name" value="RHOMBOID PROTEASE"/>
    <property type="match status" value="1"/>
</dbReference>
<evidence type="ECO:0000313" key="10">
    <source>
        <dbReference type="Proteomes" id="UP000181917"/>
    </source>
</evidence>
<dbReference type="InterPro" id="IPR035952">
    <property type="entry name" value="Rhomboid-like_sf"/>
</dbReference>
<dbReference type="Proteomes" id="UP000181917">
    <property type="component" value="Unassembled WGS sequence"/>
</dbReference>
<evidence type="ECO:0000256" key="1">
    <source>
        <dbReference type="ARBA" id="ARBA00004141"/>
    </source>
</evidence>
<evidence type="ECO:0000256" key="2">
    <source>
        <dbReference type="ARBA" id="ARBA00009045"/>
    </source>
</evidence>
<dbReference type="GO" id="GO:0004252">
    <property type="term" value="F:serine-type endopeptidase activity"/>
    <property type="evidence" value="ECO:0007669"/>
    <property type="project" value="InterPro"/>
</dbReference>
<dbReference type="PANTHER" id="PTHR43731:SF14">
    <property type="entry name" value="PRESENILIN-ASSOCIATED RHOMBOID-LIKE PROTEIN, MITOCHONDRIAL"/>
    <property type="match status" value="1"/>
</dbReference>
<sequence length="290" mass="31331">MSYGMPAEQPQSEVPVCPRHPDRISYVRCQRCGRPTCPECQRTAAVGVQCVDCVKEQARNLPTHRTAYGGAVTTGRPVVTLTIIALCVAIYILQWVLPGVVQANLVYAPLYTAQIPGLPFEPWRMITAGFLHSTGLLLHIAFNMYALWIFGQHLEPLLGRLKFVALYLLSIWGGSVAVLLLGEINQGVVGASGGVFGLFTTLLIVQLQRKQDVRGILVLIGINIVISFFPGISWQAHIGGMVTGALAAAAIAFVPRGENQQRLQWAGLAGIAVLLVVLTWLGSSLVTLPQ</sequence>
<feature type="transmembrane region" description="Helical" evidence="7">
    <location>
        <begin position="236"/>
        <end position="254"/>
    </location>
</feature>
<protein>
    <submittedName>
        <fullName evidence="9">Membrane associated serine protease, rhomboid family</fullName>
    </submittedName>
</protein>
<accession>A0A1H1CMF2</accession>
<feature type="transmembrane region" description="Helical" evidence="7">
    <location>
        <begin position="163"/>
        <end position="181"/>
    </location>
</feature>
<evidence type="ECO:0000256" key="6">
    <source>
        <dbReference type="ARBA" id="ARBA00023136"/>
    </source>
</evidence>
<evidence type="ECO:0000313" key="9">
    <source>
        <dbReference type="EMBL" id="SDQ65239.1"/>
    </source>
</evidence>
<dbReference type="SUPFAM" id="SSF144091">
    <property type="entry name" value="Rhomboid-like"/>
    <property type="match status" value="1"/>
</dbReference>
<organism evidence="9 10">
    <name type="scientific">Crystallibacter crystallopoietes</name>
    <dbReference type="NCBI Taxonomy" id="37928"/>
    <lineage>
        <taxon>Bacteria</taxon>
        <taxon>Bacillati</taxon>
        <taxon>Actinomycetota</taxon>
        <taxon>Actinomycetes</taxon>
        <taxon>Micrococcales</taxon>
        <taxon>Micrococcaceae</taxon>
        <taxon>Crystallibacter</taxon>
    </lineage>
</organism>
<feature type="domain" description="Peptidase S54 rhomboid" evidence="8">
    <location>
        <begin position="121"/>
        <end position="250"/>
    </location>
</feature>
<keyword evidence="9" id="KW-0645">Protease</keyword>
<name>A0A1H1CMF2_9MICC</name>
<feature type="transmembrane region" description="Helical" evidence="7">
    <location>
        <begin position="266"/>
        <end position="288"/>
    </location>
</feature>
<feature type="transmembrane region" description="Helical" evidence="7">
    <location>
        <begin position="78"/>
        <end position="97"/>
    </location>
</feature>
<dbReference type="GO" id="GO:0006508">
    <property type="term" value="P:proteolysis"/>
    <property type="evidence" value="ECO:0007669"/>
    <property type="project" value="UniProtKB-KW"/>
</dbReference>
<dbReference type="OrthoDB" id="9807874at2"/>
<dbReference type="AlphaFoldDB" id="A0A1H1CMF2"/>
<keyword evidence="4" id="KW-0378">Hydrolase</keyword>
<dbReference type="EMBL" id="FNKH01000002">
    <property type="protein sequence ID" value="SDQ65239.1"/>
    <property type="molecule type" value="Genomic_DNA"/>
</dbReference>
<dbReference type="GO" id="GO:0016020">
    <property type="term" value="C:membrane"/>
    <property type="evidence" value="ECO:0007669"/>
    <property type="project" value="UniProtKB-SubCell"/>
</dbReference>
<evidence type="ECO:0000256" key="3">
    <source>
        <dbReference type="ARBA" id="ARBA00022692"/>
    </source>
</evidence>
<feature type="transmembrane region" description="Helical" evidence="7">
    <location>
        <begin position="187"/>
        <end position="205"/>
    </location>
</feature>
<keyword evidence="3 7" id="KW-0812">Transmembrane</keyword>
<dbReference type="InterPro" id="IPR050925">
    <property type="entry name" value="Rhomboid_protease_S54"/>
</dbReference>
<evidence type="ECO:0000256" key="5">
    <source>
        <dbReference type="ARBA" id="ARBA00022989"/>
    </source>
</evidence>
<comment type="similarity">
    <text evidence="2">Belongs to the peptidase S54 family.</text>
</comment>